<dbReference type="Proteomes" id="UP000320300">
    <property type="component" value="Unassembled WGS sequence"/>
</dbReference>
<accession>A0A521AG71</accession>
<protein>
    <submittedName>
        <fullName evidence="1">Uncharacterized protein</fullName>
    </submittedName>
</protein>
<evidence type="ECO:0000313" key="2">
    <source>
        <dbReference type="Proteomes" id="UP000320300"/>
    </source>
</evidence>
<dbReference type="RefSeq" id="WP_142526286.1">
    <property type="nucleotide sequence ID" value="NZ_CBCSJO010000002.1"/>
</dbReference>
<dbReference type="AlphaFoldDB" id="A0A521AG71"/>
<evidence type="ECO:0000313" key="1">
    <source>
        <dbReference type="EMBL" id="SMO33825.1"/>
    </source>
</evidence>
<name>A0A521AG71_9SPHI</name>
<dbReference type="EMBL" id="FXTN01000001">
    <property type="protein sequence ID" value="SMO33825.1"/>
    <property type="molecule type" value="Genomic_DNA"/>
</dbReference>
<sequence length="68" mass="7962">MKLGKWHLILRKVTAVNVYEISSYYFNVMRLNHSDADCQLMTKGFEEGYKRAMADLGIKTPQKVEEHK</sequence>
<proteinExistence type="predicted"/>
<reference evidence="1 2" key="1">
    <citation type="submission" date="2017-05" db="EMBL/GenBank/DDBJ databases">
        <authorList>
            <person name="Varghese N."/>
            <person name="Submissions S."/>
        </authorList>
    </citation>
    <scope>NUCLEOTIDE SEQUENCE [LARGE SCALE GENOMIC DNA]</scope>
    <source>
        <strain evidence="1 2">DSM 19036</strain>
    </source>
</reference>
<gene>
    <name evidence="1" type="ORF">SAMN06265348_101165</name>
</gene>
<organism evidence="1 2">
    <name type="scientific">Pedobacter westerhofensis</name>
    <dbReference type="NCBI Taxonomy" id="425512"/>
    <lineage>
        <taxon>Bacteria</taxon>
        <taxon>Pseudomonadati</taxon>
        <taxon>Bacteroidota</taxon>
        <taxon>Sphingobacteriia</taxon>
        <taxon>Sphingobacteriales</taxon>
        <taxon>Sphingobacteriaceae</taxon>
        <taxon>Pedobacter</taxon>
    </lineage>
</organism>
<keyword evidence="2" id="KW-1185">Reference proteome</keyword>